<evidence type="ECO:0008006" key="4">
    <source>
        <dbReference type="Google" id="ProtNLM"/>
    </source>
</evidence>
<evidence type="ECO:0000256" key="1">
    <source>
        <dbReference type="SAM" id="MobiDB-lite"/>
    </source>
</evidence>
<organism evidence="2 3">
    <name type="scientific">Allacma fusca</name>
    <dbReference type="NCBI Taxonomy" id="39272"/>
    <lineage>
        <taxon>Eukaryota</taxon>
        <taxon>Metazoa</taxon>
        <taxon>Ecdysozoa</taxon>
        <taxon>Arthropoda</taxon>
        <taxon>Hexapoda</taxon>
        <taxon>Collembola</taxon>
        <taxon>Symphypleona</taxon>
        <taxon>Sminthuridae</taxon>
        <taxon>Allacma</taxon>
    </lineage>
</organism>
<accession>A0A8J2PJI6</accession>
<gene>
    <name evidence="2" type="ORF">AFUS01_LOCUS34077</name>
</gene>
<dbReference type="Proteomes" id="UP000708208">
    <property type="component" value="Unassembled WGS sequence"/>
</dbReference>
<comment type="caution">
    <text evidence="2">The sequence shown here is derived from an EMBL/GenBank/DDBJ whole genome shotgun (WGS) entry which is preliminary data.</text>
</comment>
<dbReference type="AlphaFoldDB" id="A0A8J2PJI6"/>
<sequence>MAFSAFEEFPFCLITQDNFNVLAKMGDKVLTFAVVTETQDSKSYFQDIIVALGGTVCDLDAKPTFIIIHGQLLEENPLIIRRKETVLTSEFVLISAKMNRIAQPSNFRYFKGISQNELPAQQVTGYEMTEDLNPLPEGSEGNILNDPKVSQKQGVCSKDITTPESSDAAPSSAGVDSQLGISALRSDTGPKTAGETESSKPVHSGTSTGKSSIKVPTASSKSKRGSLIPKAVINTFMDEIKTKNLYGSLSGNKMYATIIKEKNFTVRLASIRNFFLRTLPKHLDKFCRTGEEKTAWTNVYKPKKDAAKKTKLKPFTKKEGHLLLKLVLDADCEDYVFGNTIYHEIAKKEVFKSRPWASIRNFMIKTALQKLDYYEEVKDEFGRYNKMLARKETLRTKNKKTPESILDKIRAVMN</sequence>
<feature type="compositionally biased region" description="Polar residues" evidence="1">
    <location>
        <begin position="148"/>
        <end position="169"/>
    </location>
</feature>
<name>A0A8J2PJI6_9HEXA</name>
<proteinExistence type="predicted"/>
<dbReference type="EMBL" id="CAJVCH010530910">
    <property type="protein sequence ID" value="CAG7823888.1"/>
    <property type="molecule type" value="Genomic_DNA"/>
</dbReference>
<evidence type="ECO:0000313" key="2">
    <source>
        <dbReference type="EMBL" id="CAG7823888.1"/>
    </source>
</evidence>
<protein>
    <recommendedName>
        <fullName evidence="4">BRCT domain-containing protein</fullName>
    </recommendedName>
</protein>
<feature type="compositionally biased region" description="Polar residues" evidence="1">
    <location>
        <begin position="195"/>
        <end position="211"/>
    </location>
</feature>
<keyword evidence="3" id="KW-1185">Reference proteome</keyword>
<feature type="region of interest" description="Disordered" evidence="1">
    <location>
        <begin position="130"/>
        <end position="224"/>
    </location>
</feature>
<evidence type="ECO:0000313" key="3">
    <source>
        <dbReference type="Proteomes" id="UP000708208"/>
    </source>
</evidence>
<reference evidence="2" key="1">
    <citation type="submission" date="2021-06" db="EMBL/GenBank/DDBJ databases">
        <authorList>
            <person name="Hodson N. C."/>
            <person name="Mongue J. A."/>
            <person name="Jaron S. K."/>
        </authorList>
    </citation>
    <scope>NUCLEOTIDE SEQUENCE</scope>
</reference>